<feature type="transmembrane region" description="Helical" evidence="6">
    <location>
        <begin position="119"/>
        <end position="136"/>
    </location>
</feature>
<dbReference type="InterPro" id="IPR011701">
    <property type="entry name" value="MFS"/>
</dbReference>
<evidence type="ECO:0000256" key="6">
    <source>
        <dbReference type="SAM" id="Phobius"/>
    </source>
</evidence>
<feature type="transmembrane region" description="Helical" evidence="6">
    <location>
        <begin position="52"/>
        <end position="80"/>
    </location>
</feature>
<keyword evidence="8" id="KW-1185">Reference proteome</keyword>
<dbReference type="GO" id="GO:0016020">
    <property type="term" value="C:membrane"/>
    <property type="evidence" value="ECO:0007669"/>
    <property type="project" value="UniProtKB-SubCell"/>
</dbReference>
<feature type="compositionally biased region" description="Basic and acidic residues" evidence="5">
    <location>
        <begin position="488"/>
        <end position="508"/>
    </location>
</feature>
<dbReference type="Proteomes" id="UP001295684">
    <property type="component" value="Unassembled WGS sequence"/>
</dbReference>
<name>A0AAD1UBU3_EUPCR</name>
<feature type="transmembrane region" description="Helical" evidence="6">
    <location>
        <begin position="346"/>
        <end position="366"/>
    </location>
</feature>
<reference evidence="7" key="1">
    <citation type="submission" date="2023-07" db="EMBL/GenBank/DDBJ databases">
        <authorList>
            <consortium name="AG Swart"/>
            <person name="Singh M."/>
            <person name="Singh A."/>
            <person name="Seah K."/>
            <person name="Emmerich C."/>
        </authorList>
    </citation>
    <scope>NUCLEOTIDE SEQUENCE</scope>
    <source>
        <strain evidence="7">DP1</strain>
    </source>
</reference>
<protein>
    <recommendedName>
        <fullName evidence="9">Major facilitator superfamily (MFS) profile domain-containing protein</fullName>
    </recommendedName>
</protein>
<evidence type="ECO:0000256" key="5">
    <source>
        <dbReference type="SAM" id="MobiDB-lite"/>
    </source>
</evidence>
<dbReference type="EMBL" id="CAMPGE010007314">
    <property type="protein sequence ID" value="CAI2366233.1"/>
    <property type="molecule type" value="Genomic_DNA"/>
</dbReference>
<proteinExistence type="predicted"/>
<dbReference type="InterPro" id="IPR049680">
    <property type="entry name" value="FLVCR1-2_SLC49-like"/>
</dbReference>
<comment type="caution">
    <text evidence="7">The sequence shown here is derived from an EMBL/GenBank/DDBJ whole genome shotgun (WGS) entry which is preliminary data.</text>
</comment>
<feature type="transmembrane region" description="Helical" evidence="6">
    <location>
        <begin position="278"/>
        <end position="302"/>
    </location>
</feature>
<organism evidence="7 8">
    <name type="scientific">Euplotes crassus</name>
    <dbReference type="NCBI Taxonomy" id="5936"/>
    <lineage>
        <taxon>Eukaryota</taxon>
        <taxon>Sar</taxon>
        <taxon>Alveolata</taxon>
        <taxon>Ciliophora</taxon>
        <taxon>Intramacronucleata</taxon>
        <taxon>Spirotrichea</taxon>
        <taxon>Hypotrichia</taxon>
        <taxon>Euplotida</taxon>
        <taxon>Euplotidae</taxon>
        <taxon>Moneuplotes</taxon>
    </lineage>
</organism>
<dbReference type="AlphaFoldDB" id="A0AAD1UBU3"/>
<dbReference type="InterPro" id="IPR036259">
    <property type="entry name" value="MFS_trans_sf"/>
</dbReference>
<feature type="region of interest" description="Disordered" evidence="5">
    <location>
        <begin position="16"/>
        <end position="35"/>
    </location>
</feature>
<evidence type="ECO:0000256" key="2">
    <source>
        <dbReference type="ARBA" id="ARBA00022692"/>
    </source>
</evidence>
<feature type="transmembrane region" description="Helical" evidence="6">
    <location>
        <begin position="142"/>
        <end position="164"/>
    </location>
</feature>
<accession>A0AAD1UBU3</accession>
<evidence type="ECO:0000256" key="3">
    <source>
        <dbReference type="ARBA" id="ARBA00022989"/>
    </source>
</evidence>
<keyword evidence="3 6" id="KW-1133">Transmembrane helix</keyword>
<dbReference type="PANTHER" id="PTHR10924:SF6">
    <property type="entry name" value="SOLUTE CARRIER FAMILY 49 MEMBER A3"/>
    <property type="match status" value="1"/>
</dbReference>
<feature type="transmembrane region" description="Helical" evidence="6">
    <location>
        <begin position="404"/>
        <end position="428"/>
    </location>
</feature>
<evidence type="ECO:0000313" key="7">
    <source>
        <dbReference type="EMBL" id="CAI2366233.1"/>
    </source>
</evidence>
<comment type="subcellular location">
    <subcellularLocation>
        <location evidence="1">Membrane</location>
        <topology evidence="1">Multi-pass membrane protein</topology>
    </subcellularLocation>
</comment>
<feature type="transmembrane region" description="Helical" evidence="6">
    <location>
        <begin position="314"/>
        <end position="334"/>
    </location>
</feature>
<dbReference type="SUPFAM" id="SSF103473">
    <property type="entry name" value="MFS general substrate transporter"/>
    <property type="match status" value="1"/>
</dbReference>
<feature type="transmembrane region" description="Helical" evidence="6">
    <location>
        <begin position="176"/>
        <end position="199"/>
    </location>
</feature>
<evidence type="ECO:0000256" key="4">
    <source>
        <dbReference type="ARBA" id="ARBA00023136"/>
    </source>
</evidence>
<evidence type="ECO:0008006" key="9">
    <source>
        <dbReference type="Google" id="ProtNLM"/>
    </source>
</evidence>
<evidence type="ECO:0000256" key="1">
    <source>
        <dbReference type="ARBA" id="ARBA00004141"/>
    </source>
</evidence>
<gene>
    <name evidence="7" type="ORF">ECRASSUSDP1_LOCUS7505</name>
</gene>
<feature type="region of interest" description="Disordered" evidence="5">
    <location>
        <begin position="483"/>
        <end position="508"/>
    </location>
</feature>
<dbReference type="Gene3D" id="1.20.1250.20">
    <property type="entry name" value="MFS general substrate transporter like domains"/>
    <property type="match status" value="2"/>
</dbReference>
<feature type="transmembrane region" description="Helical" evidence="6">
    <location>
        <begin position="372"/>
        <end position="392"/>
    </location>
</feature>
<sequence>METNSFSGAIQETQIAQDEQSINAKSERSSTSSMKTDSEISKSQFKLYPIRWVICVFFTTSIVASGLGMVGMTAITPIISDIYDVSGLVTNMLVLPFIILFIPLIFPANYLIENYGISIPVYWATVTLLVGAWVRLFVNYNFFAVIGGQVIMALGQPFVLSAPAKLSALWFGDKEMAISTTLGSLAAPIGAVLGFLLPLPLIGEKDAPPNNTPEHGQRIFFRYILIQNIIITVLGLPIIFFIRNHPPTPPSANAAKALKKRPANQCRSCGVLFKNVDFIMLLVSFSFIYSIYITLGAAVGQLSFQFNFPPSANSIFGTAYIFGGLFGSFGHAILLDKYQKYKLQYLFIGFACILTMGAVIATMSVGSQPLTASLLFFLGVAQLPSIGVAYSFCCELTYPVNEALSCGILMLFGSIFASGLTFAVGNLLDIGHKYPAVFLMLGFVVLGTIAQFFVREILRRKRAGLKSGSFSFSVGNHAQTQMSTEIENTSKDTMSNDRFERPMIEKNS</sequence>
<keyword evidence="4 6" id="KW-0472">Membrane</keyword>
<dbReference type="GO" id="GO:0022857">
    <property type="term" value="F:transmembrane transporter activity"/>
    <property type="evidence" value="ECO:0007669"/>
    <property type="project" value="InterPro"/>
</dbReference>
<dbReference type="Pfam" id="PF07690">
    <property type="entry name" value="MFS_1"/>
    <property type="match status" value="1"/>
</dbReference>
<feature type="transmembrane region" description="Helical" evidence="6">
    <location>
        <begin position="92"/>
        <end position="112"/>
    </location>
</feature>
<evidence type="ECO:0000313" key="8">
    <source>
        <dbReference type="Proteomes" id="UP001295684"/>
    </source>
</evidence>
<feature type="transmembrane region" description="Helical" evidence="6">
    <location>
        <begin position="434"/>
        <end position="454"/>
    </location>
</feature>
<keyword evidence="2 6" id="KW-0812">Transmembrane</keyword>
<dbReference type="PANTHER" id="PTHR10924">
    <property type="entry name" value="MAJOR FACILITATOR SUPERFAMILY PROTEIN-RELATED"/>
    <property type="match status" value="1"/>
</dbReference>
<feature type="transmembrane region" description="Helical" evidence="6">
    <location>
        <begin position="219"/>
        <end position="242"/>
    </location>
</feature>